<keyword evidence="6 8" id="KW-1133">Transmembrane helix</keyword>
<feature type="transmembrane region" description="Helical" evidence="8">
    <location>
        <begin position="191"/>
        <end position="208"/>
    </location>
</feature>
<dbReference type="GO" id="GO:0006506">
    <property type="term" value="P:GPI anchor biosynthetic process"/>
    <property type="evidence" value="ECO:0007669"/>
    <property type="project" value="UniProtKB-UniPathway"/>
</dbReference>
<dbReference type="RefSeq" id="XP_030853646.1">
    <property type="nucleotide sequence ID" value="XM_030997786.1"/>
</dbReference>
<organism evidence="9 10">
    <name type="scientific">Strongylocentrotus purpuratus</name>
    <name type="common">Purple sea urchin</name>
    <dbReference type="NCBI Taxonomy" id="7668"/>
    <lineage>
        <taxon>Eukaryota</taxon>
        <taxon>Metazoa</taxon>
        <taxon>Echinodermata</taxon>
        <taxon>Eleutherozoa</taxon>
        <taxon>Echinozoa</taxon>
        <taxon>Echinoidea</taxon>
        <taxon>Euechinoidea</taxon>
        <taxon>Echinacea</taxon>
        <taxon>Camarodonta</taxon>
        <taxon>Echinidea</taxon>
        <taxon>Strongylocentrotidae</taxon>
        <taxon>Strongylocentrotus</taxon>
    </lineage>
</organism>
<dbReference type="EnsemblMetazoa" id="XM_030997860">
    <property type="protein sequence ID" value="XP_030853720"/>
    <property type="gene ID" value="LOC587900"/>
</dbReference>
<feature type="transmembrane region" description="Helical" evidence="8">
    <location>
        <begin position="40"/>
        <end position="66"/>
    </location>
</feature>
<evidence type="ECO:0000313" key="9">
    <source>
        <dbReference type="EnsemblMetazoa" id="XP_030853720"/>
    </source>
</evidence>
<evidence type="ECO:0008006" key="11">
    <source>
        <dbReference type="Google" id="ProtNLM"/>
    </source>
</evidence>
<dbReference type="RefSeq" id="XP_030853720.1">
    <property type="nucleotide sequence ID" value="XM_030997860.1"/>
</dbReference>
<name>A0A7M7PLL9_STRPU</name>
<dbReference type="Proteomes" id="UP000007110">
    <property type="component" value="Unassembled WGS sequence"/>
</dbReference>
<dbReference type="GO" id="GO:0000506">
    <property type="term" value="C:glycosylphosphatidylinositol-N-acetylglucosaminyltransferase (GPI-GnT) complex"/>
    <property type="evidence" value="ECO:0000318"/>
    <property type="project" value="GO_Central"/>
</dbReference>
<dbReference type="UniPathway" id="UPA00196"/>
<evidence type="ECO:0000256" key="2">
    <source>
        <dbReference type="ARBA" id="ARBA00004687"/>
    </source>
</evidence>
<dbReference type="PANTHER" id="PTHR12982:SF0">
    <property type="entry name" value="PHOSPHATIDYLINOSITOL N-ACETYLGLUCOSAMINYLTRANSFERASE SUBUNIT C"/>
    <property type="match status" value="1"/>
</dbReference>
<evidence type="ECO:0000256" key="3">
    <source>
        <dbReference type="ARBA" id="ARBA00008321"/>
    </source>
</evidence>
<dbReference type="GeneID" id="587900"/>
<reference evidence="10" key="1">
    <citation type="submission" date="2015-02" db="EMBL/GenBank/DDBJ databases">
        <title>Genome sequencing for Strongylocentrotus purpuratus.</title>
        <authorList>
            <person name="Murali S."/>
            <person name="Liu Y."/>
            <person name="Vee V."/>
            <person name="English A."/>
            <person name="Wang M."/>
            <person name="Skinner E."/>
            <person name="Han Y."/>
            <person name="Muzny D.M."/>
            <person name="Worley K.C."/>
            <person name="Gibbs R.A."/>
        </authorList>
    </citation>
    <scope>NUCLEOTIDE SEQUENCE</scope>
</reference>
<dbReference type="FunCoup" id="A0A7M7PLL9">
    <property type="interactions" value="1871"/>
</dbReference>
<proteinExistence type="inferred from homology"/>
<dbReference type="Pfam" id="PF06432">
    <property type="entry name" value="GPI2"/>
    <property type="match status" value="1"/>
</dbReference>
<evidence type="ECO:0000256" key="5">
    <source>
        <dbReference type="ARBA" id="ARBA00022692"/>
    </source>
</evidence>
<reference evidence="9" key="2">
    <citation type="submission" date="2021-01" db="UniProtKB">
        <authorList>
            <consortium name="EnsemblMetazoa"/>
        </authorList>
    </citation>
    <scope>IDENTIFICATION</scope>
</reference>
<evidence type="ECO:0000256" key="8">
    <source>
        <dbReference type="SAM" id="Phobius"/>
    </source>
</evidence>
<evidence type="ECO:0000256" key="7">
    <source>
        <dbReference type="ARBA" id="ARBA00023136"/>
    </source>
</evidence>
<keyword evidence="10" id="KW-1185">Reference proteome</keyword>
<dbReference type="PANTHER" id="PTHR12982">
    <property type="entry name" value="PHOSPHATIDYLINOSITOL GLYCAN, CLASS C"/>
    <property type="match status" value="1"/>
</dbReference>
<feature type="transmembrane region" description="Helical" evidence="8">
    <location>
        <begin position="72"/>
        <end position="92"/>
    </location>
</feature>
<dbReference type="KEGG" id="spu:587900"/>
<dbReference type="KEGG" id="spu:115919042"/>
<evidence type="ECO:0000256" key="6">
    <source>
        <dbReference type="ARBA" id="ARBA00022989"/>
    </source>
</evidence>
<dbReference type="OMA" id="STSYHAF"/>
<dbReference type="EnsemblMetazoa" id="XM_030997786">
    <property type="protein sequence ID" value="XP_030853646"/>
    <property type="gene ID" value="LOC115919042"/>
</dbReference>
<evidence type="ECO:0000256" key="1">
    <source>
        <dbReference type="ARBA" id="ARBA00004141"/>
    </source>
</evidence>
<keyword evidence="4" id="KW-0337">GPI-anchor biosynthesis</keyword>
<feature type="transmembrane region" description="Helical" evidence="8">
    <location>
        <begin position="244"/>
        <end position="262"/>
    </location>
</feature>
<keyword evidence="7 8" id="KW-0472">Membrane</keyword>
<evidence type="ECO:0000313" key="10">
    <source>
        <dbReference type="Proteomes" id="UP000007110"/>
    </source>
</evidence>
<dbReference type="InterPro" id="IPR009450">
    <property type="entry name" value="Plno_GlcNAc_GPI2"/>
</dbReference>
<feature type="transmembrane region" description="Helical" evidence="8">
    <location>
        <begin position="141"/>
        <end position="157"/>
    </location>
</feature>
<comment type="subcellular location">
    <subcellularLocation>
        <location evidence="1">Membrane</location>
        <topology evidence="1">Multi-pass membrane protein</topology>
    </subcellularLocation>
</comment>
<accession>A0A7M7PLL9</accession>
<comment type="pathway">
    <text evidence="2">Glycolipid biosynthesis; glycosylphosphatidylinositol-anchor biosynthesis.</text>
</comment>
<dbReference type="InParanoid" id="A0A7M7PLL9"/>
<keyword evidence="5 8" id="KW-0812">Transmembrane</keyword>
<dbReference type="GeneID" id="115919042"/>
<sequence length="282" mass="32142">MVTKKWAKILYREQGVPDNYVDDSFLDELKKNLHTRTYEYWNVVYETGVVTQQLSSVCMFVVAYIFMFTGRLSPSSLLCVSGWLTLCGYPVFRWLERSDDKVKVQRSALDDLRSSCIFLTFSFGMSPILKTLTDSISTDTIYAMTVFMLLGNLIFYDYGTTKVVASQHLSLNASIFASVCLASRLPTTLHAFATVILAMQLFALWPTLRKRLKKEVPWTHSIMTWVSAGVAFIALYSVTVVPAIAFGLAHLFITYICPLWLIRLQPYKNNIHGPWDEAIIQH</sequence>
<dbReference type="OrthoDB" id="196709at2759"/>
<dbReference type="AlphaFoldDB" id="A0A7M7PLL9"/>
<dbReference type="PIRSF" id="PIRSF016104">
    <property type="entry name" value="GPI2"/>
    <property type="match status" value="1"/>
</dbReference>
<evidence type="ECO:0000256" key="4">
    <source>
        <dbReference type="ARBA" id="ARBA00022502"/>
    </source>
</evidence>
<comment type="similarity">
    <text evidence="3">Belongs to the PIGC family.</text>
</comment>
<protein>
    <recommendedName>
        <fullName evidence="11">Phosphatidylinositol N-acetylglucosaminyltransferase subunit C</fullName>
    </recommendedName>
</protein>
<feature type="transmembrane region" description="Helical" evidence="8">
    <location>
        <begin position="220"/>
        <end position="238"/>
    </location>
</feature>